<name>A0A9D5JVK9_9BACT</name>
<evidence type="ECO:0000313" key="2">
    <source>
        <dbReference type="EMBL" id="MBD3324949.1"/>
    </source>
</evidence>
<dbReference type="PANTHER" id="PTHR13696:SF52">
    <property type="entry name" value="PARA FAMILY PROTEIN CT_582"/>
    <property type="match status" value="1"/>
</dbReference>
<dbReference type="InterPro" id="IPR027417">
    <property type="entry name" value="P-loop_NTPase"/>
</dbReference>
<dbReference type="SUPFAM" id="SSF52540">
    <property type="entry name" value="P-loop containing nucleoside triphosphate hydrolases"/>
    <property type="match status" value="1"/>
</dbReference>
<dbReference type="Proteomes" id="UP000649604">
    <property type="component" value="Unassembled WGS sequence"/>
</dbReference>
<protein>
    <submittedName>
        <fullName evidence="2">AAA family ATPase</fullName>
    </submittedName>
</protein>
<accession>A0A9D5JVK9</accession>
<dbReference type="InterPro" id="IPR025669">
    <property type="entry name" value="AAA_dom"/>
</dbReference>
<dbReference type="CDD" id="cd02042">
    <property type="entry name" value="ParAB_family"/>
    <property type="match status" value="1"/>
</dbReference>
<comment type="caution">
    <text evidence="2">The sequence shown here is derived from an EMBL/GenBank/DDBJ whole genome shotgun (WGS) entry which is preliminary data.</text>
</comment>
<proteinExistence type="predicted"/>
<dbReference type="Gene3D" id="3.40.50.300">
    <property type="entry name" value="P-loop containing nucleotide triphosphate hydrolases"/>
    <property type="match status" value="1"/>
</dbReference>
<dbReference type="PANTHER" id="PTHR13696">
    <property type="entry name" value="P-LOOP CONTAINING NUCLEOSIDE TRIPHOSPHATE HYDROLASE"/>
    <property type="match status" value="1"/>
</dbReference>
<gene>
    <name evidence="2" type="ORF">GF339_10215</name>
</gene>
<sequence>MTSHPLYMLTADELAGLTGLPVQDVLQAFDDQDCLKFSSGAVGIPPQHVKCYLSAHGMQYRPTIVAHINLKGGTGKTTSTITAATRAVQYGFTTCIVDMDSQGSASLAFHLMPDADEPIFCDVWQRPDDMVMDAIKPIQEMLSILPSSLENGLLDVQLMNPGAQKNAVRGVCNVLTSQGFDLVLIDCPPSLGTAVISTICAADIIVIPVCGDPFSLKGLELTLNEIASICDTFQLAEPKIRILYTQFDKRIKLSLETYQQLSAKYREYLIPTPIRTSSEFSKVLKKGRTVFASTRKSIAKEDYDSYLKHLLGMEKPLNTERLQP</sequence>
<dbReference type="AlphaFoldDB" id="A0A9D5JVK9"/>
<dbReference type="Pfam" id="PF13614">
    <property type="entry name" value="AAA_31"/>
    <property type="match status" value="1"/>
</dbReference>
<dbReference type="EMBL" id="WJJP01000323">
    <property type="protein sequence ID" value="MBD3324949.1"/>
    <property type="molecule type" value="Genomic_DNA"/>
</dbReference>
<reference evidence="2" key="1">
    <citation type="submission" date="2019-11" db="EMBL/GenBank/DDBJ databases">
        <title>Microbial mats filling the niche in hypersaline microbial mats.</title>
        <authorList>
            <person name="Wong H.L."/>
            <person name="Macleod F.I."/>
            <person name="White R.A. III"/>
            <person name="Burns B.P."/>
        </authorList>
    </citation>
    <scope>NUCLEOTIDE SEQUENCE</scope>
    <source>
        <strain evidence="2">Rbin_158</strain>
    </source>
</reference>
<evidence type="ECO:0000259" key="1">
    <source>
        <dbReference type="Pfam" id="PF13614"/>
    </source>
</evidence>
<organism evidence="2 3">
    <name type="scientific">candidate division KSB3 bacterium</name>
    <dbReference type="NCBI Taxonomy" id="2044937"/>
    <lineage>
        <taxon>Bacteria</taxon>
        <taxon>candidate division KSB3</taxon>
    </lineage>
</organism>
<dbReference type="InterPro" id="IPR050678">
    <property type="entry name" value="DNA_Partitioning_ATPase"/>
</dbReference>
<feature type="domain" description="AAA" evidence="1">
    <location>
        <begin position="64"/>
        <end position="232"/>
    </location>
</feature>
<evidence type="ECO:0000313" key="3">
    <source>
        <dbReference type="Proteomes" id="UP000649604"/>
    </source>
</evidence>